<organism evidence="1 2">
    <name type="scientific">Elysia crispata</name>
    <name type="common">lettuce slug</name>
    <dbReference type="NCBI Taxonomy" id="231223"/>
    <lineage>
        <taxon>Eukaryota</taxon>
        <taxon>Metazoa</taxon>
        <taxon>Spiralia</taxon>
        <taxon>Lophotrochozoa</taxon>
        <taxon>Mollusca</taxon>
        <taxon>Gastropoda</taxon>
        <taxon>Heterobranchia</taxon>
        <taxon>Euthyneura</taxon>
        <taxon>Panpulmonata</taxon>
        <taxon>Sacoglossa</taxon>
        <taxon>Placobranchoidea</taxon>
        <taxon>Plakobranchidae</taxon>
        <taxon>Elysia</taxon>
    </lineage>
</organism>
<dbReference type="AlphaFoldDB" id="A0AAE0YZK4"/>
<accession>A0AAE0YZK4</accession>
<name>A0AAE0YZK4_9GAST</name>
<proteinExistence type="predicted"/>
<reference evidence="1" key="1">
    <citation type="journal article" date="2023" name="G3 (Bethesda)">
        <title>A reference genome for the long-term kleptoplast-retaining sea slug Elysia crispata morphotype clarki.</title>
        <authorList>
            <person name="Eastman K.E."/>
            <person name="Pendleton A.L."/>
            <person name="Shaikh M.A."/>
            <person name="Suttiyut T."/>
            <person name="Ogas R."/>
            <person name="Tomko P."/>
            <person name="Gavelis G."/>
            <person name="Widhalm J.R."/>
            <person name="Wisecaver J.H."/>
        </authorList>
    </citation>
    <scope>NUCLEOTIDE SEQUENCE</scope>
    <source>
        <strain evidence="1">ECLA1</strain>
    </source>
</reference>
<protein>
    <submittedName>
        <fullName evidence="1">Uncharacterized protein</fullName>
    </submittedName>
</protein>
<dbReference type="EMBL" id="JAWDGP010005045">
    <property type="protein sequence ID" value="KAK3760148.1"/>
    <property type="molecule type" value="Genomic_DNA"/>
</dbReference>
<evidence type="ECO:0000313" key="1">
    <source>
        <dbReference type="EMBL" id="KAK3760148.1"/>
    </source>
</evidence>
<sequence length="95" mass="11262">MKLSGKTVFVKRRHWCQNREPGQQNLRQESVRCEQFWSVSGENCSPSYRFLLAQSEAWEYEHIQLCPLSIYKVYRNRTPPWYNPSITLSTSGPFC</sequence>
<gene>
    <name evidence="1" type="ORF">RRG08_041989</name>
</gene>
<keyword evidence="2" id="KW-1185">Reference proteome</keyword>
<dbReference type="Proteomes" id="UP001283361">
    <property type="component" value="Unassembled WGS sequence"/>
</dbReference>
<comment type="caution">
    <text evidence="1">The sequence shown here is derived from an EMBL/GenBank/DDBJ whole genome shotgun (WGS) entry which is preliminary data.</text>
</comment>
<evidence type="ECO:0000313" key="2">
    <source>
        <dbReference type="Proteomes" id="UP001283361"/>
    </source>
</evidence>